<evidence type="ECO:0000313" key="3">
    <source>
        <dbReference type="Proteomes" id="UP000239872"/>
    </source>
</evidence>
<dbReference type="OrthoDB" id="5464673at2"/>
<proteinExistence type="predicted"/>
<comment type="caution">
    <text evidence="2">The sequence shown here is derived from an EMBL/GenBank/DDBJ whole genome shotgun (WGS) entry which is preliminary data.</text>
</comment>
<dbReference type="Proteomes" id="UP000239872">
    <property type="component" value="Unassembled WGS sequence"/>
</dbReference>
<evidence type="ECO:0000256" key="1">
    <source>
        <dbReference type="SAM" id="SignalP"/>
    </source>
</evidence>
<name>A0A2S7SS58_9BACT</name>
<sequence>MRFHLYFFLLCLLLPHYCGAQKKAINRYPVTADGKLKYEYMGKLSSGRKLVINFSQKYGFVDSALRDVVECIYDSATDFKRGKALVKKDGKYGIIDTLGKELIPSVYDSIDGEYSPGGRRSYDVAGRIDNYAWVKTGGIVGVYTIDVHHFEPVTGYGAYFYDRPVANKYMRIYSKEIDVGSGLAFRDGKVALAPRKGQSVGEYVINGRIIISREGKHGFLDSALNIAIPIKYDMVDNFHEKLAAVKLYGKWGYIDASGKLVINVCYDTVENFENGFAVVKRDGKYGVINKGGLEKIPCVYDRFLSKKSYSRIENMHQRGVFSVESNKKWALVDTNNRLLTPFTYNDISASHWGFEVEANKKVGMISYDLKSSIPVVYARIIPHFLENCIAVDNGERWGLIDTFYKVVLPDTFVSLDAALTVWKEMRASPERKSNFVTEPGKYLFVDHFFQGRASVENSAHQWGYINKKGKEVIPCIYQMAGDYRNRKAKVQIGKLYGYINKKGKYIYAPDTLDVDNDKGIWVTSKAERYGIANRAGKLIVPIDYNEPYALTHNRLFVRKDKSYGIIDRKGKEVLPFVYSKGFSYFSEVVCMKKGNQWLIMNKRGHIKVRLDTTLDICSYFREGLAVVKDTSDRYGYINKKGRIVLPCIYNEAKDFNDGGAVVNTTVGKYEMVTYKPYDDDENELEEITERRRIYGDSVGVIDKQGKLIIPCMYKAIMYYSKTELMQVRIHRYDEWGSINTQNELVAPYSISSSWSVYHEEKHKWTRKIENGEWVYRNKRGRVKLRVGYVKDPKA</sequence>
<reference evidence="2 3" key="1">
    <citation type="submission" date="2018-01" db="EMBL/GenBank/DDBJ databases">
        <title>A novel member of the phylum Bacteroidetes isolated from glacier ice.</title>
        <authorList>
            <person name="Liu Q."/>
            <person name="Xin Y.-H."/>
        </authorList>
    </citation>
    <scope>NUCLEOTIDE SEQUENCE [LARGE SCALE GENOMIC DNA]</scope>
    <source>
        <strain evidence="2 3">RB1R16</strain>
    </source>
</reference>
<dbReference type="PANTHER" id="PTHR37841:SF1">
    <property type="entry name" value="DUF3298 DOMAIN-CONTAINING PROTEIN"/>
    <property type="match status" value="1"/>
</dbReference>
<dbReference type="EMBL" id="PPSL01000005">
    <property type="protein sequence ID" value="PQJ09740.1"/>
    <property type="molecule type" value="Genomic_DNA"/>
</dbReference>
<keyword evidence="3" id="KW-1185">Reference proteome</keyword>
<accession>A0A2S7SS58</accession>
<gene>
    <name evidence="2" type="ORF">CJD36_017580</name>
</gene>
<feature type="signal peptide" evidence="1">
    <location>
        <begin position="1"/>
        <end position="20"/>
    </location>
</feature>
<dbReference type="AlphaFoldDB" id="A0A2S7SS58"/>
<dbReference type="Pfam" id="PF14903">
    <property type="entry name" value="WG_beta_rep"/>
    <property type="match status" value="7"/>
</dbReference>
<dbReference type="PANTHER" id="PTHR37841">
    <property type="entry name" value="GLR2918 PROTEIN"/>
    <property type="match status" value="1"/>
</dbReference>
<evidence type="ECO:0000313" key="2">
    <source>
        <dbReference type="EMBL" id="PQJ09740.1"/>
    </source>
</evidence>
<protein>
    <recommendedName>
        <fullName evidence="4">WG repeat-containing protein</fullName>
    </recommendedName>
</protein>
<dbReference type="RefSeq" id="WP_105040512.1">
    <property type="nucleotide sequence ID" value="NZ_PPSL01000005.1"/>
</dbReference>
<dbReference type="InterPro" id="IPR032774">
    <property type="entry name" value="WG_beta_rep"/>
</dbReference>
<keyword evidence="1" id="KW-0732">Signal</keyword>
<dbReference type="SUPFAM" id="SSF69360">
    <property type="entry name" value="Cell wall binding repeat"/>
    <property type="match status" value="1"/>
</dbReference>
<evidence type="ECO:0008006" key="4">
    <source>
        <dbReference type="Google" id="ProtNLM"/>
    </source>
</evidence>
<feature type="chain" id="PRO_5015429853" description="WG repeat-containing protein" evidence="1">
    <location>
        <begin position="21"/>
        <end position="794"/>
    </location>
</feature>
<organism evidence="2 3">
    <name type="scientific">Flavipsychrobacter stenotrophus</name>
    <dbReference type="NCBI Taxonomy" id="2077091"/>
    <lineage>
        <taxon>Bacteria</taxon>
        <taxon>Pseudomonadati</taxon>
        <taxon>Bacteroidota</taxon>
        <taxon>Chitinophagia</taxon>
        <taxon>Chitinophagales</taxon>
        <taxon>Chitinophagaceae</taxon>
        <taxon>Flavipsychrobacter</taxon>
    </lineage>
</organism>